<evidence type="ECO:0000256" key="7">
    <source>
        <dbReference type="ARBA" id="ARBA00023004"/>
    </source>
</evidence>
<dbReference type="InterPro" id="IPR036909">
    <property type="entry name" value="Cyt_c-like_dom_sf"/>
</dbReference>
<name>A3TSJ6_PSEBH</name>
<dbReference type="GO" id="GO:0020037">
    <property type="term" value="F:heme binding"/>
    <property type="evidence" value="ECO:0007669"/>
    <property type="project" value="InterPro"/>
</dbReference>
<dbReference type="GO" id="GO:0005506">
    <property type="term" value="F:iron ion binding"/>
    <property type="evidence" value="ECO:0007669"/>
    <property type="project" value="InterPro"/>
</dbReference>
<keyword evidence="4" id="KW-0679">Respiratory chain</keyword>
<dbReference type="EMBL" id="AAMO01000001">
    <property type="protein sequence ID" value="EAQ04623.1"/>
    <property type="molecule type" value="Genomic_DNA"/>
</dbReference>
<keyword evidence="7 8" id="KW-0408">Iron</keyword>
<reference evidence="11 12" key="1">
    <citation type="journal article" date="2010" name="J. Bacteriol.">
        <title>Genome sequences of Oceanicola granulosus HTCC2516(T) and Oceanicola batsensis HTCC2597(TDelta).</title>
        <authorList>
            <person name="Thrash J.C."/>
            <person name="Cho J.C."/>
            <person name="Vergin K.L."/>
            <person name="Giovannoni S.J."/>
        </authorList>
    </citation>
    <scope>NUCLEOTIDE SEQUENCE [LARGE SCALE GENOMIC DNA]</scope>
    <source>
        <strain evidence="12">ATCC BAA-863 / DSM 15984 / KCTC 12145 / HTCC2597</strain>
    </source>
</reference>
<evidence type="ECO:0000313" key="11">
    <source>
        <dbReference type="EMBL" id="EAQ04623.1"/>
    </source>
</evidence>
<feature type="region of interest" description="Disordered" evidence="9">
    <location>
        <begin position="60"/>
        <end position="87"/>
    </location>
</feature>
<proteinExistence type="predicted"/>
<dbReference type="InterPro" id="IPR008168">
    <property type="entry name" value="Cyt_C_IC"/>
</dbReference>
<dbReference type="InterPro" id="IPR009056">
    <property type="entry name" value="Cyt_c-like_dom"/>
</dbReference>
<keyword evidence="12" id="KW-1185">Reference proteome</keyword>
<dbReference type="GO" id="GO:0009055">
    <property type="term" value="F:electron transfer activity"/>
    <property type="evidence" value="ECO:0007669"/>
    <property type="project" value="InterPro"/>
</dbReference>
<dbReference type="OrthoDB" id="9811281at2"/>
<dbReference type="Gene3D" id="1.10.760.10">
    <property type="entry name" value="Cytochrome c-like domain"/>
    <property type="match status" value="1"/>
</dbReference>
<dbReference type="AlphaFoldDB" id="A3TSJ6"/>
<keyword evidence="2" id="KW-0813">Transport</keyword>
<keyword evidence="6" id="KW-0249">Electron transport</keyword>
<sequence>MNRRTLAGLGAAGVLAAIALIVTMGSDTEPSSLLAPSDPEVVARGQAVYAETCAACHGGDLEGQPNWRERTPEGRLPAPPHDETGHTWHHDADTLFRLTKYGVGALIGETDYPSDMPAYEGVLTDDDIIAVLSYIKSTWPQEIRARHDELENRP</sequence>
<dbReference type="eggNOG" id="COG2010">
    <property type="taxonomic scope" value="Bacteria"/>
</dbReference>
<evidence type="ECO:0000256" key="9">
    <source>
        <dbReference type="SAM" id="MobiDB-lite"/>
    </source>
</evidence>
<comment type="caution">
    <text evidence="11">The sequence shown here is derived from an EMBL/GenBank/DDBJ whole genome shotgun (WGS) entry which is preliminary data.</text>
</comment>
<dbReference type="SUPFAM" id="SSF46626">
    <property type="entry name" value="Cytochrome c"/>
    <property type="match status" value="1"/>
</dbReference>
<dbReference type="PANTHER" id="PTHR35008">
    <property type="entry name" value="BLL4482 PROTEIN-RELATED"/>
    <property type="match status" value="1"/>
</dbReference>
<dbReference type="PANTHER" id="PTHR35008:SF4">
    <property type="entry name" value="BLL4482 PROTEIN"/>
    <property type="match status" value="1"/>
</dbReference>
<dbReference type="HOGENOM" id="CLU_127672_2_0_5"/>
<comment type="cofactor">
    <cofactor evidence="1">
        <name>heme c</name>
        <dbReference type="ChEBI" id="CHEBI:61717"/>
    </cofactor>
</comment>
<accession>A3TSJ6</accession>
<evidence type="ECO:0000259" key="10">
    <source>
        <dbReference type="PROSITE" id="PS51007"/>
    </source>
</evidence>
<dbReference type="InterPro" id="IPR051459">
    <property type="entry name" value="Cytochrome_c-type_DH"/>
</dbReference>
<evidence type="ECO:0000313" key="12">
    <source>
        <dbReference type="Proteomes" id="UP000004318"/>
    </source>
</evidence>
<evidence type="ECO:0000256" key="6">
    <source>
        <dbReference type="ARBA" id="ARBA00022982"/>
    </source>
</evidence>
<evidence type="ECO:0000256" key="5">
    <source>
        <dbReference type="ARBA" id="ARBA00022723"/>
    </source>
</evidence>
<evidence type="ECO:0000256" key="2">
    <source>
        <dbReference type="ARBA" id="ARBA00022448"/>
    </source>
</evidence>
<dbReference type="Pfam" id="PF00034">
    <property type="entry name" value="Cytochrom_C"/>
    <property type="match status" value="1"/>
</dbReference>
<evidence type="ECO:0000256" key="1">
    <source>
        <dbReference type="ARBA" id="ARBA00001926"/>
    </source>
</evidence>
<evidence type="ECO:0000256" key="4">
    <source>
        <dbReference type="ARBA" id="ARBA00022660"/>
    </source>
</evidence>
<keyword evidence="3 8" id="KW-0349">Heme</keyword>
<dbReference type="PRINTS" id="PR00605">
    <property type="entry name" value="CYTCHROMECIC"/>
</dbReference>
<dbReference type="STRING" id="252305.OB2597_05055"/>
<keyword evidence="5 8" id="KW-0479">Metal-binding</keyword>
<organism evidence="11 12">
    <name type="scientific">Pseudooceanicola batsensis (strain ATCC BAA-863 / DSM 15984 / KCTC 12145 / HTCC2597)</name>
    <name type="common">Oceanicola batsensis</name>
    <dbReference type="NCBI Taxonomy" id="252305"/>
    <lineage>
        <taxon>Bacteria</taxon>
        <taxon>Pseudomonadati</taxon>
        <taxon>Pseudomonadota</taxon>
        <taxon>Alphaproteobacteria</taxon>
        <taxon>Rhodobacterales</taxon>
        <taxon>Paracoccaceae</taxon>
        <taxon>Pseudooceanicola</taxon>
    </lineage>
</organism>
<dbReference type="PROSITE" id="PS51007">
    <property type="entry name" value="CYTC"/>
    <property type="match status" value="1"/>
</dbReference>
<dbReference type="Proteomes" id="UP000004318">
    <property type="component" value="Unassembled WGS sequence"/>
</dbReference>
<dbReference type="RefSeq" id="WP_007253812.1">
    <property type="nucleotide sequence ID" value="NZ_CH724131.1"/>
</dbReference>
<evidence type="ECO:0000256" key="3">
    <source>
        <dbReference type="ARBA" id="ARBA00022617"/>
    </source>
</evidence>
<gene>
    <name evidence="11" type="ORF">OB2597_05055</name>
</gene>
<protein>
    <submittedName>
        <fullName evidence="11">Putative cytochrome</fullName>
    </submittedName>
</protein>
<evidence type="ECO:0000256" key="8">
    <source>
        <dbReference type="PROSITE-ProRule" id="PRU00433"/>
    </source>
</evidence>
<feature type="domain" description="Cytochrome c" evidence="10">
    <location>
        <begin position="40"/>
        <end position="139"/>
    </location>
</feature>